<comment type="similarity">
    <text evidence="6">Belongs to the eIF-3 subunit A family.</text>
</comment>
<evidence type="ECO:0000256" key="3">
    <source>
        <dbReference type="ARBA" id="ARBA00022540"/>
    </source>
</evidence>
<reference evidence="9 10" key="1">
    <citation type="journal article" date="2012" name="Science">
        <title>The Paleozoic origin of enzymatic lignin decomposition reconstructed from 31 fungal genomes.</title>
        <authorList>
            <person name="Floudas D."/>
            <person name="Binder M."/>
            <person name="Riley R."/>
            <person name="Barry K."/>
            <person name="Blanchette R.A."/>
            <person name="Henrissat B."/>
            <person name="Martinez A.T."/>
            <person name="Otillar R."/>
            <person name="Spatafora J.W."/>
            <person name="Yadav J.S."/>
            <person name="Aerts A."/>
            <person name="Benoit I."/>
            <person name="Boyd A."/>
            <person name="Carlson A."/>
            <person name="Copeland A."/>
            <person name="Coutinho P.M."/>
            <person name="de Vries R.P."/>
            <person name="Ferreira P."/>
            <person name="Findley K."/>
            <person name="Foster B."/>
            <person name="Gaskell J."/>
            <person name="Glotzer D."/>
            <person name="Gorecki P."/>
            <person name="Heitman J."/>
            <person name="Hesse C."/>
            <person name="Hori C."/>
            <person name="Igarashi K."/>
            <person name="Jurgens J.A."/>
            <person name="Kallen N."/>
            <person name="Kersten P."/>
            <person name="Kohler A."/>
            <person name="Kuees U."/>
            <person name="Kumar T.K.A."/>
            <person name="Kuo A."/>
            <person name="LaButti K."/>
            <person name="Larrondo L.F."/>
            <person name="Lindquist E."/>
            <person name="Ling A."/>
            <person name="Lombard V."/>
            <person name="Lucas S."/>
            <person name="Lundell T."/>
            <person name="Martin R."/>
            <person name="McLaughlin D.J."/>
            <person name="Morgenstern I."/>
            <person name="Morin E."/>
            <person name="Murat C."/>
            <person name="Nagy L.G."/>
            <person name="Nolan M."/>
            <person name="Ohm R.A."/>
            <person name="Patyshakuliyeva A."/>
            <person name="Rokas A."/>
            <person name="Ruiz-Duenas F.J."/>
            <person name="Sabat G."/>
            <person name="Salamov A."/>
            <person name="Samejima M."/>
            <person name="Schmutz J."/>
            <person name="Slot J.C."/>
            <person name="St John F."/>
            <person name="Stenlid J."/>
            <person name="Sun H."/>
            <person name="Sun S."/>
            <person name="Syed K."/>
            <person name="Tsang A."/>
            <person name="Wiebenga A."/>
            <person name="Young D."/>
            <person name="Pisabarro A."/>
            <person name="Eastwood D.C."/>
            <person name="Martin F."/>
            <person name="Cullen D."/>
            <person name="Grigoriev I.V."/>
            <person name="Hibbett D.S."/>
        </authorList>
    </citation>
    <scope>NUCLEOTIDE SEQUENCE</scope>
    <source>
        <strain evidence="10">FP-58527</strain>
    </source>
</reference>
<dbReference type="STRING" id="743788.S8FHL2"/>
<feature type="domain" description="PCI" evidence="8">
    <location>
        <begin position="316"/>
        <end position="501"/>
    </location>
</feature>
<dbReference type="InterPro" id="IPR000717">
    <property type="entry name" value="PCI_dom"/>
</dbReference>
<feature type="compositionally biased region" description="Basic and acidic residues" evidence="7">
    <location>
        <begin position="991"/>
        <end position="1008"/>
    </location>
</feature>
<dbReference type="GO" id="GO:0001732">
    <property type="term" value="P:formation of cytoplasmic translation initiation complex"/>
    <property type="evidence" value="ECO:0007669"/>
    <property type="project" value="UniProtKB-UniRule"/>
</dbReference>
<comment type="subunit">
    <text evidence="6">Component of the eukaryotic translation initiation factor 3 (eIF-3) complex.</text>
</comment>
<evidence type="ECO:0000313" key="9">
    <source>
        <dbReference type="EMBL" id="EPS97894.1"/>
    </source>
</evidence>
<keyword evidence="10" id="KW-1185">Reference proteome</keyword>
<comment type="function">
    <text evidence="6">RNA-binding component of the eukaryotic translation initiation factor 3 (eIF-3) complex, which is involved in protein synthesis of a specialized repertoire of mRNAs and, together with other initiation factors, stimulates binding of mRNA and methionyl-tRNAi to the 40S ribosome. The eIF-3 complex specifically targets and initiates translation of a subset of mRNAs involved in cell proliferation.</text>
</comment>
<keyword evidence="2 6" id="KW-0963">Cytoplasm</keyword>
<dbReference type="OrthoDB" id="18884at2759"/>
<feature type="compositionally biased region" description="Basic and acidic residues" evidence="7">
    <location>
        <begin position="798"/>
        <end position="816"/>
    </location>
</feature>
<dbReference type="FunFam" id="4.10.860.10:FF:000001">
    <property type="entry name" value="Eukaryotic translation initiation factor 3 subunit A"/>
    <property type="match status" value="1"/>
</dbReference>
<dbReference type="GO" id="GO:0002188">
    <property type="term" value="P:translation reinitiation"/>
    <property type="evidence" value="ECO:0007669"/>
    <property type="project" value="TreeGrafter"/>
</dbReference>
<accession>S8FHL2</accession>
<evidence type="ECO:0000259" key="8">
    <source>
        <dbReference type="PROSITE" id="PS50250"/>
    </source>
</evidence>
<keyword evidence="5 6" id="KW-0648">Protein biosynthesis</keyword>
<dbReference type="AlphaFoldDB" id="S8FHL2"/>
<keyword evidence="4 6" id="KW-0694">RNA-binding</keyword>
<dbReference type="PANTHER" id="PTHR14005:SF0">
    <property type="entry name" value="EUKARYOTIC TRANSLATION INITIATION FACTOR 3 SUBUNIT A"/>
    <property type="match status" value="1"/>
</dbReference>
<sequence>MAPYSKPEAILKQAEGLVSVGQMHAALQSLTEMFSSKRFRSAPLASLEPIMLRFIELCVDMRKGRTAKEGLMQYKNIAQNSSVASIEVVINRFIQLADAKVQEAQEKAEKAVALTDVDDLEASETPESILLGAVSGDQSKDRTDRALVTPWLKFLWESYRTALETLKNNARLETIYQQIAQQAFRFCLKHERKVEFRRLCETLRLHLANVAKYAHQTHSINLSDPDTLQHHLDTRFAQLNTSVELELWQEAFRSVEDVHNLLTIAKKAPRPAMMANYYEKLTRIFLMSGNALYHAAAWSRYYAIVTATGGKSEEELSRLAGQVLISALAVPVGLQGEESVAEEGKGKTARLTALLGLTKTPTRAGLLKDALARNVLKLSPPSVKELYGVLEVTFDPHSLCSSVEPLLKALPSDSTYSSYVPLLQRALLSRLLSQLSQVYSTINITTLHELVAPIRDLGVEGTAVYDEEQIEAYVMGCARRGELNVRVDHAEGSVTFIDGAFALVEDPSSSTSTSAAAGAVQPSMSEFVRTRLSSLASCLHNSLATLYPPAPLAEEEQQARFTALVAAAQAERKALQVRRAIVARRRELLSELSVRKEKEEASRRAELSRLEKEKESRKAMEDLRKKEVERARREIENIRNEEARKLAQSLKEKGTLKVDIEDMDNMSTDNLMRLQVEQLAKEKKELAERMRIASKRLDHIERAYRKEERPLLSKDYDLQQESDKAAFEAAQKSRLEAHRLGYQRDMETKKRLARAMPDYLVKKEEIMGKRKEEFQRRQELAQNKIEEEKAKRKAVVLKRREEERLRREDEERIEREKEEEERQQEAERIAEEERRAAEEEAERARIEAKKREEEEARAEAVRKREEDRAARDAQVRLQQQREEEALERAKARAAERSKAPAAQAPIPVRAAPSTGTDTWRRPGTVSAARAASPPRSESPAAAAVPKYRPGALSGGGWRAREAAKKEPDATGTATPRAASPAPRAPPAPAPAKEEPVKEEGFQTVEKKGVWKPRRGRF</sequence>
<dbReference type="Gene3D" id="1.25.40.860">
    <property type="match status" value="2"/>
</dbReference>
<dbReference type="GO" id="GO:0033290">
    <property type="term" value="C:eukaryotic 48S preinitiation complex"/>
    <property type="evidence" value="ECO:0007669"/>
    <property type="project" value="UniProtKB-UniRule"/>
</dbReference>
<dbReference type="GO" id="GO:0016282">
    <property type="term" value="C:eukaryotic 43S preinitiation complex"/>
    <property type="evidence" value="ECO:0007669"/>
    <property type="project" value="UniProtKB-UniRule"/>
</dbReference>
<dbReference type="HOGENOM" id="CLU_002096_2_1_1"/>
<dbReference type="InterPro" id="IPR027512">
    <property type="entry name" value="EIF3A"/>
</dbReference>
<comment type="subcellular location">
    <subcellularLocation>
        <location evidence="1 6">Cytoplasm</location>
    </subcellularLocation>
</comment>
<feature type="compositionally biased region" description="Low complexity" evidence="7">
    <location>
        <begin position="925"/>
        <end position="945"/>
    </location>
</feature>
<evidence type="ECO:0000256" key="1">
    <source>
        <dbReference type="ARBA" id="ARBA00004496"/>
    </source>
</evidence>
<keyword evidence="3 6" id="KW-0396">Initiation factor</keyword>
<dbReference type="Proteomes" id="UP000015241">
    <property type="component" value="Unassembled WGS sequence"/>
</dbReference>
<proteinExistence type="inferred from homology"/>
<dbReference type="InParanoid" id="S8FHL2"/>
<dbReference type="HAMAP" id="MF_03000">
    <property type="entry name" value="eIF3a"/>
    <property type="match status" value="1"/>
</dbReference>
<feature type="region of interest" description="Disordered" evidence="7">
    <location>
        <begin position="775"/>
        <end position="1017"/>
    </location>
</feature>
<organism evidence="9 10">
    <name type="scientific">Fomitopsis schrenkii</name>
    <name type="common">Brown rot fungus</name>
    <dbReference type="NCBI Taxonomy" id="2126942"/>
    <lineage>
        <taxon>Eukaryota</taxon>
        <taxon>Fungi</taxon>
        <taxon>Dikarya</taxon>
        <taxon>Basidiomycota</taxon>
        <taxon>Agaricomycotina</taxon>
        <taxon>Agaricomycetes</taxon>
        <taxon>Polyporales</taxon>
        <taxon>Fomitopsis</taxon>
    </lineage>
</organism>
<evidence type="ECO:0000313" key="10">
    <source>
        <dbReference type="Proteomes" id="UP000015241"/>
    </source>
</evidence>
<dbReference type="eggNOG" id="KOG2072">
    <property type="taxonomic scope" value="Eukaryota"/>
</dbReference>
<dbReference type="GO" id="GO:0071541">
    <property type="term" value="C:eukaryotic translation initiation factor 3 complex, eIF3m"/>
    <property type="evidence" value="ECO:0007669"/>
    <property type="project" value="TreeGrafter"/>
</dbReference>
<dbReference type="GO" id="GO:0003743">
    <property type="term" value="F:translation initiation factor activity"/>
    <property type="evidence" value="ECO:0007669"/>
    <property type="project" value="UniProtKB-UniRule"/>
</dbReference>
<dbReference type="EMBL" id="KE504171">
    <property type="protein sequence ID" value="EPS97894.1"/>
    <property type="molecule type" value="Genomic_DNA"/>
</dbReference>
<dbReference type="GO" id="GO:0003729">
    <property type="term" value="F:mRNA binding"/>
    <property type="evidence" value="ECO:0007669"/>
    <property type="project" value="TreeGrafter"/>
</dbReference>
<gene>
    <name evidence="6" type="primary">TIF32</name>
    <name evidence="9" type="ORF">FOMPIDRAFT_1024838</name>
</gene>
<dbReference type="PANTHER" id="PTHR14005">
    <property type="entry name" value="EUKARYOTIC TRANSLATION INITIATION FACTOR 3, THETA SUBUNIT"/>
    <property type="match status" value="1"/>
</dbReference>
<feature type="compositionally biased region" description="Basic and acidic residues" evidence="7">
    <location>
        <begin position="775"/>
        <end position="790"/>
    </location>
</feature>
<dbReference type="GO" id="GO:0071540">
    <property type="term" value="C:eukaryotic translation initiation factor 3 complex, eIF3e"/>
    <property type="evidence" value="ECO:0007669"/>
    <property type="project" value="TreeGrafter"/>
</dbReference>
<dbReference type="InterPro" id="IPR054711">
    <property type="entry name" value="eIF3a_PCI_TPR-like"/>
</dbReference>
<dbReference type="FunCoup" id="S8FHL2">
    <property type="interactions" value="690"/>
</dbReference>
<evidence type="ECO:0000256" key="5">
    <source>
        <dbReference type="ARBA" id="ARBA00022917"/>
    </source>
</evidence>
<dbReference type="Pfam" id="PF22591">
    <property type="entry name" value="eIF3a_PCI_TPR-like"/>
    <property type="match status" value="1"/>
</dbReference>
<feature type="compositionally biased region" description="Low complexity" evidence="7">
    <location>
        <begin position="969"/>
        <end position="981"/>
    </location>
</feature>
<protein>
    <recommendedName>
        <fullName evidence="6">Eukaryotic translation initiation factor 3 subunit A</fullName>
        <shortName evidence="6">eIF3a</shortName>
    </recommendedName>
    <alternativeName>
        <fullName evidence="6">Eukaryotic translation initiation factor 3 110 kDa subunit homolog</fullName>
        <shortName evidence="6">eIF3 p110</shortName>
    </alternativeName>
    <alternativeName>
        <fullName evidence="6">Translation initiation factor eIF3, p110 subunit homolog</fullName>
    </alternativeName>
</protein>
<feature type="region of interest" description="Disordered" evidence="7">
    <location>
        <begin position="600"/>
        <end position="621"/>
    </location>
</feature>
<evidence type="ECO:0000256" key="7">
    <source>
        <dbReference type="SAM" id="MobiDB-lite"/>
    </source>
</evidence>
<name>S8FHL2_FOMSC</name>
<feature type="compositionally biased region" description="Basic and acidic residues" evidence="7">
    <location>
        <begin position="958"/>
        <end position="968"/>
    </location>
</feature>
<evidence type="ECO:0000256" key="2">
    <source>
        <dbReference type="ARBA" id="ARBA00022490"/>
    </source>
</evidence>
<evidence type="ECO:0000256" key="6">
    <source>
        <dbReference type="HAMAP-Rule" id="MF_03000"/>
    </source>
</evidence>
<dbReference type="Gene3D" id="4.10.860.10">
    <property type="entry name" value="UVR domain"/>
    <property type="match status" value="1"/>
</dbReference>
<dbReference type="GO" id="GO:0043614">
    <property type="term" value="C:multi-eIF complex"/>
    <property type="evidence" value="ECO:0007669"/>
    <property type="project" value="TreeGrafter"/>
</dbReference>
<feature type="compositionally biased region" description="Basic and acidic residues" evidence="7">
    <location>
        <begin position="823"/>
        <end position="898"/>
    </location>
</feature>
<evidence type="ECO:0000256" key="4">
    <source>
        <dbReference type="ARBA" id="ARBA00022884"/>
    </source>
</evidence>
<dbReference type="PROSITE" id="PS50250">
    <property type="entry name" value="PCI"/>
    <property type="match status" value="1"/>
</dbReference>